<dbReference type="EC" id="3.2.1.28" evidence="4"/>
<comment type="similarity">
    <text evidence="1 4">Belongs to the glycosyl hydrolase 37 family.</text>
</comment>
<evidence type="ECO:0000313" key="5">
    <source>
        <dbReference type="EMBL" id="KAK1695454.1"/>
    </source>
</evidence>
<evidence type="ECO:0000256" key="4">
    <source>
        <dbReference type="RuleBase" id="RU361180"/>
    </source>
</evidence>
<keyword evidence="6" id="KW-1185">Reference proteome</keyword>
<dbReference type="InterPro" id="IPR018232">
    <property type="entry name" value="Glyco_hydro_37_CS"/>
</dbReference>
<dbReference type="PANTHER" id="PTHR23403">
    <property type="entry name" value="TREHALASE"/>
    <property type="match status" value="1"/>
</dbReference>
<keyword evidence="2 4" id="KW-0378">Hydrolase</keyword>
<dbReference type="InterPro" id="IPR012341">
    <property type="entry name" value="6hp_glycosidase-like_sf"/>
</dbReference>
<protein>
    <recommendedName>
        <fullName evidence="4">Trehalase</fullName>
        <ecNumber evidence="4">3.2.1.28</ecNumber>
    </recommendedName>
    <alternativeName>
        <fullName evidence="4">Alpha-trehalose glucohydrolase</fullName>
    </alternativeName>
</protein>
<evidence type="ECO:0000256" key="1">
    <source>
        <dbReference type="ARBA" id="ARBA00005615"/>
    </source>
</evidence>
<dbReference type="EMBL" id="JAUUTY010000001">
    <property type="protein sequence ID" value="KAK1695454.1"/>
    <property type="molecule type" value="Genomic_DNA"/>
</dbReference>
<dbReference type="AlphaFoldDB" id="A0AAD8U0I6"/>
<dbReference type="Proteomes" id="UP001231189">
    <property type="component" value="Unassembled WGS sequence"/>
</dbReference>
<dbReference type="PANTHER" id="PTHR23403:SF1">
    <property type="entry name" value="TREHALASE"/>
    <property type="match status" value="1"/>
</dbReference>
<comment type="catalytic activity">
    <reaction evidence="4">
        <text>alpha,alpha-trehalose + H2O = alpha-D-glucose + beta-D-glucose</text>
        <dbReference type="Rhea" id="RHEA:32675"/>
        <dbReference type="ChEBI" id="CHEBI:15377"/>
        <dbReference type="ChEBI" id="CHEBI:15903"/>
        <dbReference type="ChEBI" id="CHEBI:16551"/>
        <dbReference type="ChEBI" id="CHEBI:17925"/>
        <dbReference type="EC" id="3.2.1.28"/>
    </reaction>
</comment>
<organism evidence="5 6">
    <name type="scientific">Lolium multiflorum</name>
    <name type="common">Italian ryegrass</name>
    <name type="synonym">Lolium perenne subsp. multiflorum</name>
    <dbReference type="NCBI Taxonomy" id="4521"/>
    <lineage>
        <taxon>Eukaryota</taxon>
        <taxon>Viridiplantae</taxon>
        <taxon>Streptophyta</taxon>
        <taxon>Embryophyta</taxon>
        <taxon>Tracheophyta</taxon>
        <taxon>Spermatophyta</taxon>
        <taxon>Magnoliopsida</taxon>
        <taxon>Liliopsida</taxon>
        <taxon>Poales</taxon>
        <taxon>Poaceae</taxon>
        <taxon>BOP clade</taxon>
        <taxon>Pooideae</taxon>
        <taxon>Poodae</taxon>
        <taxon>Poeae</taxon>
        <taxon>Poeae Chloroplast Group 2 (Poeae type)</taxon>
        <taxon>Loliodinae</taxon>
        <taxon>Loliinae</taxon>
        <taxon>Lolium</taxon>
    </lineage>
</organism>
<dbReference type="PROSITE" id="PS00928">
    <property type="entry name" value="TREHALASE_2"/>
    <property type="match status" value="1"/>
</dbReference>
<keyword evidence="3 4" id="KW-0326">Glycosidase</keyword>
<dbReference type="InterPro" id="IPR008928">
    <property type="entry name" value="6-hairpin_glycosidase_sf"/>
</dbReference>
<accession>A0AAD8U0I6</accession>
<dbReference type="GO" id="GO:0004555">
    <property type="term" value="F:alpha,alpha-trehalase activity"/>
    <property type="evidence" value="ECO:0007669"/>
    <property type="project" value="UniProtKB-EC"/>
</dbReference>
<dbReference type="PRINTS" id="PR00744">
    <property type="entry name" value="GLHYDRLASE37"/>
</dbReference>
<evidence type="ECO:0000256" key="2">
    <source>
        <dbReference type="ARBA" id="ARBA00022801"/>
    </source>
</evidence>
<dbReference type="SUPFAM" id="SSF48208">
    <property type="entry name" value="Six-hairpin glycosidases"/>
    <property type="match status" value="2"/>
</dbReference>
<sequence length="370" mass="40060">MGSVAAAAAEGKGDREEEEGAKALLALLQRVQSEALRLLGPVDFDPKLYVDLPLAPGADRAAAESALASVATREEMEAYLARYFAAAGSDLLAADPPDFDPEPRGFLPRVAAGGEARAWALQVHALWKDLARRVAPDVAARPGRHTLLPLPGRVVVPGSRFREVYYWDSYWVVRYMEQDIAVFAELIGDKAAAEIFSGASKAHAIRQSETICGILRWNGESLTLASPHRPGLVPFLDEAKSVRVMRSLQTSGLVYPAGIATSVSNTGQQWDFPNGWAPLQHLITEGLLNSGSTEAKKFAEDIATRWVRTNYAAYKSTGAMHEKYDVEACGKSGGGGEYKPQTGFGWSNGVLLSFMEEFGWSQDKEIGCLS</sequence>
<dbReference type="InterPro" id="IPR001661">
    <property type="entry name" value="Glyco_hydro_37"/>
</dbReference>
<reference evidence="5" key="1">
    <citation type="submission" date="2023-07" db="EMBL/GenBank/DDBJ databases">
        <title>A chromosome-level genome assembly of Lolium multiflorum.</title>
        <authorList>
            <person name="Chen Y."/>
            <person name="Copetti D."/>
            <person name="Kolliker R."/>
            <person name="Studer B."/>
        </authorList>
    </citation>
    <scope>NUCLEOTIDE SEQUENCE</scope>
    <source>
        <strain evidence="5">02402/16</strain>
        <tissue evidence="5">Leaf</tissue>
    </source>
</reference>
<name>A0AAD8U0I6_LOLMU</name>
<gene>
    <name evidence="5" type="ORF">QYE76_012151</name>
</gene>
<dbReference type="Pfam" id="PF01204">
    <property type="entry name" value="Trehalase"/>
    <property type="match status" value="2"/>
</dbReference>
<comment type="caution">
    <text evidence="5">The sequence shown here is derived from an EMBL/GenBank/DDBJ whole genome shotgun (WGS) entry which is preliminary data.</text>
</comment>
<proteinExistence type="inferred from homology"/>
<dbReference type="Gene3D" id="1.50.10.10">
    <property type="match status" value="2"/>
</dbReference>
<evidence type="ECO:0000256" key="3">
    <source>
        <dbReference type="ARBA" id="ARBA00023295"/>
    </source>
</evidence>
<dbReference type="GO" id="GO:0005993">
    <property type="term" value="P:trehalose catabolic process"/>
    <property type="evidence" value="ECO:0007669"/>
    <property type="project" value="TreeGrafter"/>
</dbReference>
<evidence type="ECO:0000313" key="6">
    <source>
        <dbReference type="Proteomes" id="UP001231189"/>
    </source>
</evidence>